<sequence length="30" mass="3549">MFGLWRLAEAIILFVYALAILHEERFLKKG</sequence>
<dbReference type="EMBL" id="JAFKOQ010000216">
    <property type="protein sequence ID" value="MBN8124786.1"/>
    <property type="molecule type" value="Genomic_DNA"/>
</dbReference>
<proteinExistence type="predicted"/>
<evidence type="ECO:0000256" key="1">
    <source>
        <dbReference type="SAM" id="Phobius"/>
    </source>
</evidence>
<dbReference type="Pfam" id="PF08571">
    <property type="entry name" value="Yos1"/>
    <property type="match status" value="1"/>
</dbReference>
<accession>A0AAW4HJA1</accession>
<keyword evidence="1" id="KW-0812">Transmembrane</keyword>
<evidence type="ECO:0000313" key="2">
    <source>
        <dbReference type="EMBL" id="MBN8124786.1"/>
    </source>
</evidence>
<gene>
    <name evidence="2" type="ORF">J0J18_24145</name>
</gene>
<protein>
    <submittedName>
        <fullName evidence="2">Uncharacterized protein</fullName>
    </submittedName>
</protein>
<feature type="transmembrane region" description="Helical" evidence="1">
    <location>
        <begin position="6"/>
        <end position="22"/>
    </location>
</feature>
<evidence type="ECO:0000313" key="3">
    <source>
        <dbReference type="Proteomes" id="UP000664056"/>
    </source>
</evidence>
<reference evidence="2" key="1">
    <citation type="submission" date="2021-03" db="EMBL/GenBank/DDBJ databases">
        <title>Study of the foodborne Vibrio vulnificus isolates from China.</title>
        <authorList>
            <person name="Zheng Z."/>
            <person name="Ye L."/>
        </authorList>
    </citation>
    <scope>NUCLEOTIDE SEQUENCE</scope>
    <source>
        <strain evidence="2">Vv1582</strain>
    </source>
</reference>
<comment type="caution">
    <text evidence="2">The sequence shown here is derived from an EMBL/GenBank/DDBJ whole genome shotgun (WGS) entry which is preliminary data.</text>
</comment>
<keyword evidence="1" id="KW-1133">Transmembrane helix</keyword>
<dbReference type="Proteomes" id="UP000664056">
    <property type="component" value="Unassembled WGS sequence"/>
</dbReference>
<dbReference type="InterPro" id="IPR013880">
    <property type="entry name" value="Yos1"/>
</dbReference>
<keyword evidence="1" id="KW-0472">Membrane</keyword>
<dbReference type="AlphaFoldDB" id="A0AAW4HJA1"/>
<organism evidence="2 3">
    <name type="scientific">Vibrio vulnificus</name>
    <dbReference type="NCBI Taxonomy" id="672"/>
    <lineage>
        <taxon>Bacteria</taxon>
        <taxon>Pseudomonadati</taxon>
        <taxon>Pseudomonadota</taxon>
        <taxon>Gammaproteobacteria</taxon>
        <taxon>Vibrionales</taxon>
        <taxon>Vibrionaceae</taxon>
        <taxon>Vibrio</taxon>
    </lineage>
</organism>
<name>A0AAW4HJA1_VIBVL</name>